<feature type="repeat" description="ANK" evidence="3">
    <location>
        <begin position="1355"/>
        <end position="1387"/>
    </location>
</feature>
<feature type="compositionally biased region" description="Acidic residues" evidence="4">
    <location>
        <begin position="857"/>
        <end position="871"/>
    </location>
</feature>
<protein>
    <submittedName>
        <fullName evidence="8">Ankyrin protein</fullName>
    </submittedName>
</protein>
<dbReference type="PROSITE" id="PS50297">
    <property type="entry name" value="ANK_REP_REGION"/>
    <property type="match status" value="6"/>
</dbReference>
<keyword evidence="3" id="KW-0040">ANK repeat</keyword>
<proteinExistence type="inferred from homology"/>
<feature type="repeat" description="ANK" evidence="3">
    <location>
        <begin position="976"/>
        <end position="1004"/>
    </location>
</feature>
<evidence type="ECO:0000259" key="6">
    <source>
        <dbReference type="Pfam" id="PF07985"/>
    </source>
</evidence>
<dbReference type="InterPro" id="IPR002110">
    <property type="entry name" value="Ankyrin_rpt"/>
</dbReference>
<dbReference type="Pfam" id="PF21830">
    <property type="entry name" value="DUF6890"/>
    <property type="match status" value="1"/>
</dbReference>
<feature type="region of interest" description="Disordered" evidence="4">
    <location>
        <begin position="808"/>
        <end position="871"/>
    </location>
</feature>
<dbReference type="SUPFAM" id="SSF48403">
    <property type="entry name" value="Ankyrin repeat"/>
    <property type="match status" value="2"/>
</dbReference>
<feature type="compositionally biased region" description="Acidic residues" evidence="4">
    <location>
        <begin position="821"/>
        <end position="838"/>
    </location>
</feature>
<dbReference type="EMBL" id="JAAOAK010000023">
    <property type="protein sequence ID" value="KAF5694374.1"/>
    <property type="molecule type" value="Genomic_DNA"/>
</dbReference>
<comment type="similarity">
    <text evidence="1">Belongs to the putative lipase ROG1 family.</text>
</comment>
<evidence type="ECO:0000256" key="4">
    <source>
        <dbReference type="SAM" id="MobiDB-lite"/>
    </source>
</evidence>
<dbReference type="InterPro" id="IPR056884">
    <property type="entry name" value="NPHP3-like_N"/>
</dbReference>
<accession>A0A8H5XII4</accession>
<evidence type="ECO:0000259" key="7">
    <source>
        <dbReference type="Pfam" id="PF24883"/>
    </source>
</evidence>
<dbReference type="PROSITE" id="PS50088">
    <property type="entry name" value="ANK_REPEAT"/>
    <property type="match status" value="7"/>
</dbReference>
<dbReference type="PANTHER" id="PTHR46224:SF64">
    <property type="entry name" value="IQ MOTIF AND ANKYRIN REPEAT DOMAIN-CONTAINING PROTEIN 1"/>
    <property type="match status" value="1"/>
</dbReference>
<dbReference type="Pfam" id="PF24883">
    <property type="entry name" value="NPHP3_N"/>
    <property type="match status" value="1"/>
</dbReference>
<evidence type="ECO:0000259" key="5">
    <source>
        <dbReference type="Pfam" id="PF05057"/>
    </source>
</evidence>
<dbReference type="InterPro" id="IPR007751">
    <property type="entry name" value="DUF676_lipase-like"/>
</dbReference>
<dbReference type="InterPro" id="IPR036770">
    <property type="entry name" value="Ankyrin_rpt-contain_sf"/>
</dbReference>
<dbReference type="Pfam" id="PF00023">
    <property type="entry name" value="Ank"/>
    <property type="match status" value="1"/>
</dbReference>
<dbReference type="SMART" id="SM00248">
    <property type="entry name" value="ANK"/>
    <property type="match status" value="13"/>
</dbReference>
<evidence type="ECO:0000313" key="9">
    <source>
        <dbReference type="Proteomes" id="UP000562682"/>
    </source>
</evidence>
<feature type="region of interest" description="Disordered" evidence="4">
    <location>
        <begin position="1073"/>
        <end position="1129"/>
    </location>
</feature>
<evidence type="ECO:0000256" key="1">
    <source>
        <dbReference type="ARBA" id="ARBA00007920"/>
    </source>
</evidence>
<reference evidence="8 9" key="1">
    <citation type="submission" date="2020-05" db="EMBL/GenBank/DDBJ databases">
        <title>Identification and distribution of gene clusters putatively required for synthesis of sphingolipid metabolism inhibitors in phylogenetically diverse species of the filamentous fungus Fusarium.</title>
        <authorList>
            <person name="Kim H.-S."/>
            <person name="Busman M."/>
            <person name="Brown D.W."/>
            <person name="Divon H."/>
            <person name="Uhlig S."/>
            <person name="Proctor R.H."/>
        </authorList>
    </citation>
    <scope>NUCLEOTIDE SEQUENCE [LARGE SCALE GENOMIC DNA]</scope>
    <source>
        <strain evidence="8 9">NRRL 25311</strain>
    </source>
</reference>
<name>A0A8H5XII4_9HYPO</name>
<evidence type="ECO:0000256" key="3">
    <source>
        <dbReference type="PROSITE-ProRule" id="PRU00023"/>
    </source>
</evidence>
<feature type="repeat" description="ANK" evidence="3">
    <location>
        <begin position="1422"/>
        <end position="1454"/>
    </location>
</feature>
<keyword evidence="2" id="KW-0677">Repeat</keyword>
<dbReference type="Proteomes" id="UP000562682">
    <property type="component" value="Unassembled WGS sequence"/>
</dbReference>
<feature type="region of interest" description="Disordered" evidence="4">
    <location>
        <begin position="2035"/>
        <end position="2060"/>
    </location>
</feature>
<feature type="repeat" description="ANK" evidence="3">
    <location>
        <begin position="1291"/>
        <end position="1320"/>
    </location>
</feature>
<gene>
    <name evidence="8" type="ORF">FDENT_1240</name>
</gene>
<dbReference type="PRINTS" id="PR01415">
    <property type="entry name" value="ANKYRIN"/>
</dbReference>
<dbReference type="InterPro" id="IPR054184">
    <property type="entry name" value="DUF6890"/>
</dbReference>
<evidence type="ECO:0000256" key="2">
    <source>
        <dbReference type="ARBA" id="ARBA00022737"/>
    </source>
</evidence>
<feature type="compositionally biased region" description="Polar residues" evidence="4">
    <location>
        <begin position="1558"/>
        <end position="1569"/>
    </location>
</feature>
<sequence length="2069" mass="228473">MSLRRTATRRGGPPGVAPKQKKGYENVEQGIKQLYPEPDSTRKTDMDIVFVPGLGAHPLLSFKSTTSDFNWASEEGIARDFPNARILLYHSESSWTGSIKVKQFLGNLAQTLLEGLKMSRENMAIPRPITFIGHSMGGLVIAKAICIAATRQDLFPNMFEDIAGCAFFGTPFKGAEAASLACMLSSVGEKLGHATASKLLELMRPDDESLAELRKEFVRLVIKTTPKIELCGFYEEHPTTIKDLSGMPQFLSALSIPMPKKYAEFVTRDSSILDGVMETMGLAANHRDLVKFDSSKDERYTLVRGPLKRLINGSHLRVKNRHNATRRTDPATINLALRTLEGAPVQSKRESIAQNTTTSPWFSKEPEFLGWLAKPNEGEDNSIVKKEDCLWVRGRDGRGKTSAALSAIEKIEELTKDEEVFEEEITDEPYTGSSRNYLSYFFCDKTPDYGTAESLLKALIRQLLERQGLLATHAKFLLKKKGRETQPLLTVENLWQVLQDILADDVFIGARVYFVINNIETLSPDAVSTNTLLTLLSSEVEHDGTGRRPLVRWMITSGQSWDIDRALKRDTVRLVDLEDAKYGDQVQLELRRHAQNKVLELIEHKKYSRALAYFASSVIGKRAQNTQWIDITCDHLEELPQHQNDLQVRRLLEVIPQELEALLSSAWQQVFDNNRGKAGEIKEMLRVLVLTYQDPTEAELGLLAGLDSSPEEVSELHDLIQKCRPLIVLKENGLQEKTVCFTEPVVKSHLLEHAHALLGLTSEDIKLQHGILGFRAFSHILEIFDFPLSDIPQQIDGAAGEIVGAIEGSPDDAESVASGEEVSDQEITEREDGEESENESNHDDESQNDNVSVASEESSDGEDEEDEADEVDEDLEAPYLKDIALAYAVTHWLPHASQATADLAEALSLEEKFWQADSIIRRRWLTEHNRLTGSFAYYAREKLTGLHVAATIGFRDLVAALMDHGFDKDKAAMDSDYNTPLHYAAAFGHDDIAEELLDRGANIDEGIKGNLITPLHRAAAEGNVKVMSKLLQRGANPNASCGAYGGVICAAIQSGNTEAVKLLVTHNVSLVTQDEDDEDKKTEGENGEGEANNEETKDNDGDEESDKDEGSESGSDSDSDSDEDEEEEVITSPLALAAMRADLAVFEFLIKEYSDKLPAEEFGIALVKAAEYGRFEAFSRLFHDFEHNQQFKQDALDGASFGDHWAIVSLILDHCPGLNCDKTFLQTAQGEDGDDEIRILGAMWEYSQGNISPEALDESLYEATDFENQRTVELLLRYGANANATGELYGNALTAAAFDGTIEIVKLLLDAGADINSADGWALQTAADQGHVDVVNLLLERGANVNATTANPNMPKCTALQAAVESGRGDIVDILLEHGADPNLGGGEFSHPIIAAASKGEEAIFKKLLEAKADVTVIGGEYNSTPLTYTAIYLPRDPIRLLLDAGADINHADNEGDTALILTAWSGDHESVQFLLDRGADVLVRNKAGLNALQKALEAGREECVKILTNHISEIMEAIRVAMLSGDASITAVIRSVQNQKQELNYDDPKPVHEESRQSSIYEPTSPEVQTHRDGSSVSFASEKILVEDTPSHHIASPITRPSITPSGPSSSSFADLYSPAQDILDFSPNPLYKRQSELITPTNEQSKGPIRRKPITGAKPPMYRPYQPGGAGENVRHSTPPGSLANAFQTYQPMQQQTPPPENLPSFSPPKTYAPPSQSSPDPGFVPYAPPGPANYAQQSQEPFKNVEDENYRIKEGDSAVAGESFVRGIEFECSGNRVSEDAKIGFKSIYRVADGDDHYTPSKKSQTSRKGNGSGKQLQQLYRLYEDARDIYNESALAKTIEDMLRTKNRPRITKIVSLGLGSLLDAKDQQRRIKQLVVLMAIASHLTLSTTDKSKLRIYAQDPTFTAADETFLQSLDISVLKTPSIANLGEAGRMIDEETLVYSPFLTLETYKLLLSSSQSSEGTVRAPILVSDDFNALRLKWDKRTSERKDVEGLIQGAREYRRRAVSGEGFWTQADRPFPMALYWRNSEQQPRDVGAARNTSRSESQSSSPFSRFEHRAIPIHA</sequence>
<feature type="region of interest" description="Disordered" evidence="4">
    <location>
        <begin position="1797"/>
        <end position="1818"/>
    </location>
</feature>
<dbReference type="InterPro" id="IPR029058">
    <property type="entry name" value="AB_hydrolase_fold"/>
</dbReference>
<dbReference type="Gene3D" id="3.40.50.1820">
    <property type="entry name" value="alpha/beta hydrolase"/>
    <property type="match status" value="1"/>
</dbReference>
<comment type="caution">
    <text evidence="8">The sequence shown here is derived from an EMBL/GenBank/DDBJ whole genome shotgun (WGS) entry which is preliminary data.</text>
</comment>
<feature type="region of interest" description="Disordered" evidence="4">
    <location>
        <begin position="1542"/>
        <end position="1577"/>
    </location>
</feature>
<dbReference type="Gene3D" id="1.25.40.20">
    <property type="entry name" value="Ankyrin repeat-containing domain"/>
    <property type="match status" value="2"/>
</dbReference>
<feature type="domain" description="Nephrocystin 3-like N-terminal" evidence="7">
    <location>
        <begin position="358"/>
        <end position="557"/>
    </location>
</feature>
<dbReference type="SUPFAM" id="SSF53474">
    <property type="entry name" value="alpha/beta-Hydrolases"/>
    <property type="match status" value="1"/>
</dbReference>
<feature type="domain" description="DUF676" evidence="5">
    <location>
        <begin position="66"/>
        <end position="181"/>
    </location>
</feature>
<feature type="repeat" description="ANK" evidence="3">
    <location>
        <begin position="1322"/>
        <end position="1350"/>
    </location>
</feature>
<dbReference type="InterPro" id="IPR012942">
    <property type="entry name" value="SRR1-like"/>
</dbReference>
<feature type="domain" description="SRR1-like" evidence="6">
    <location>
        <begin position="1843"/>
        <end position="1992"/>
    </location>
</feature>
<feature type="region of interest" description="Disordered" evidence="4">
    <location>
        <begin position="1639"/>
        <end position="1739"/>
    </location>
</feature>
<dbReference type="Pfam" id="PF05057">
    <property type="entry name" value="DUF676"/>
    <property type="match status" value="1"/>
</dbReference>
<feature type="region of interest" description="Disordered" evidence="4">
    <location>
        <begin position="1589"/>
        <end position="1616"/>
    </location>
</feature>
<feature type="compositionally biased region" description="Acidic residues" evidence="4">
    <location>
        <begin position="1100"/>
        <end position="1129"/>
    </location>
</feature>
<feature type="compositionally biased region" description="Low complexity" evidence="4">
    <location>
        <begin position="2048"/>
        <end position="2058"/>
    </location>
</feature>
<dbReference type="PANTHER" id="PTHR46224">
    <property type="entry name" value="ANKYRIN REPEAT FAMILY PROTEIN"/>
    <property type="match status" value="1"/>
</dbReference>
<feature type="compositionally biased region" description="Low complexity" evidence="4">
    <location>
        <begin position="1597"/>
        <end position="1613"/>
    </location>
</feature>
<feature type="compositionally biased region" description="Basic and acidic residues" evidence="4">
    <location>
        <begin position="1547"/>
        <end position="1557"/>
    </location>
</feature>
<feature type="repeat" description="ANK" evidence="3">
    <location>
        <begin position="1010"/>
        <end position="1042"/>
    </location>
</feature>
<feature type="repeat" description="ANK" evidence="3">
    <location>
        <begin position="1455"/>
        <end position="1487"/>
    </location>
</feature>
<dbReference type="Pfam" id="PF07985">
    <property type="entry name" value="SRR1"/>
    <property type="match status" value="1"/>
</dbReference>
<dbReference type="Pfam" id="PF12796">
    <property type="entry name" value="Ank_2"/>
    <property type="match status" value="3"/>
</dbReference>
<feature type="region of interest" description="Disordered" evidence="4">
    <location>
        <begin position="1"/>
        <end position="23"/>
    </location>
</feature>
<organism evidence="8 9">
    <name type="scientific">Fusarium denticulatum</name>
    <dbReference type="NCBI Taxonomy" id="48507"/>
    <lineage>
        <taxon>Eukaryota</taxon>
        <taxon>Fungi</taxon>
        <taxon>Dikarya</taxon>
        <taxon>Ascomycota</taxon>
        <taxon>Pezizomycotina</taxon>
        <taxon>Sordariomycetes</taxon>
        <taxon>Hypocreomycetidae</taxon>
        <taxon>Hypocreales</taxon>
        <taxon>Nectriaceae</taxon>
        <taxon>Fusarium</taxon>
        <taxon>Fusarium fujikuroi species complex</taxon>
    </lineage>
</organism>
<keyword evidence="9" id="KW-1185">Reference proteome</keyword>
<feature type="compositionally biased region" description="Polar residues" evidence="4">
    <location>
        <begin position="1804"/>
        <end position="1818"/>
    </location>
</feature>
<evidence type="ECO:0000313" key="8">
    <source>
        <dbReference type="EMBL" id="KAF5694374.1"/>
    </source>
</evidence>
<dbReference type="InterPro" id="IPR051616">
    <property type="entry name" value="Cul2-RING_E3_ligase_SR"/>
</dbReference>